<evidence type="ECO:0000259" key="1">
    <source>
        <dbReference type="Pfam" id="PF06054"/>
    </source>
</evidence>
<sequence>MLIASTIQNDYCLAEEAKTNEIYLCPGCRGPVRLKRGKEKVAHFAHVSKQGCSGFSEGESADHLAGKLALFRYFSKKMPVQIEPVLSMIDQRPDLLVGRPGSQVAIEYQCSPIGKADLERRNAGYARIGMRVWWILGPNYWRKRLSTATVCRFWLKGRIWFYLPEKEHFVREDFFRRLDFKKRFARKTVLKDPLELSAREVANWAKIFDDVPLTEQIVARPPILDVARQRAKLSLQLAREQINPAIVNYLYEKGQRVDQLPDICLLGDVFGLVIPNWQYRLTVLLLLEKAGNDGISSELLEQRLSRYFYPGFGYEKAVFDCLMAELQEAKYVTFNREKFFIKRKLIFNN</sequence>
<evidence type="ECO:0000313" key="3">
    <source>
        <dbReference type="EMBL" id="CAK1238313.1"/>
    </source>
</evidence>
<evidence type="ECO:0000259" key="2">
    <source>
        <dbReference type="Pfam" id="PF25164"/>
    </source>
</evidence>
<name>A0ABN9YS48_9LACO</name>
<dbReference type="Pfam" id="PF06054">
    <property type="entry name" value="CoiA_nuc"/>
    <property type="match status" value="1"/>
</dbReference>
<evidence type="ECO:0000313" key="4">
    <source>
        <dbReference type="Proteomes" id="UP001314261"/>
    </source>
</evidence>
<keyword evidence="4" id="KW-1185">Reference proteome</keyword>
<dbReference type="Proteomes" id="UP001314261">
    <property type="component" value="Unassembled WGS sequence"/>
</dbReference>
<proteinExistence type="predicted"/>
<dbReference type="EMBL" id="CAUZLR010000004">
    <property type="protein sequence ID" value="CAK1238313.1"/>
    <property type="molecule type" value="Genomic_DNA"/>
</dbReference>
<feature type="domain" description="Competence protein CoiA-like N-terminal" evidence="2">
    <location>
        <begin position="15"/>
        <end position="53"/>
    </location>
</feature>
<dbReference type="InterPro" id="IPR057253">
    <property type="entry name" value="CoiA-like_N"/>
</dbReference>
<feature type="domain" description="Competence protein CoiA nuclease-like" evidence="1">
    <location>
        <begin position="59"/>
        <end position="146"/>
    </location>
</feature>
<gene>
    <name evidence="3" type="ORF">R54839_PPFHFPJH_00773</name>
</gene>
<reference evidence="3 4" key="1">
    <citation type="submission" date="2023-10" db="EMBL/GenBank/DDBJ databases">
        <authorList>
            <person name="Botero Cardona J."/>
        </authorList>
    </citation>
    <scope>NUCLEOTIDE SEQUENCE [LARGE SCALE GENOMIC DNA]</scope>
    <source>
        <strain evidence="3 4">R-54839</strain>
    </source>
</reference>
<organism evidence="3 4">
    <name type="scientific">Fructobacillus fructosus</name>
    <dbReference type="NCBI Taxonomy" id="1631"/>
    <lineage>
        <taxon>Bacteria</taxon>
        <taxon>Bacillati</taxon>
        <taxon>Bacillota</taxon>
        <taxon>Bacilli</taxon>
        <taxon>Lactobacillales</taxon>
        <taxon>Lactobacillaceae</taxon>
        <taxon>Fructobacillus</taxon>
    </lineage>
</organism>
<dbReference type="Pfam" id="PF25164">
    <property type="entry name" value="CoiA_N"/>
    <property type="match status" value="1"/>
</dbReference>
<comment type="caution">
    <text evidence="3">The sequence shown here is derived from an EMBL/GenBank/DDBJ whole genome shotgun (WGS) entry which is preliminary data.</text>
</comment>
<dbReference type="InterPro" id="IPR010330">
    <property type="entry name" value="CoiA_nuc"/>
</dbReference>
<accession>A0ABN9YS48</accession>
<protein>
    <submittedName>
        <fullName evidence="3">Contains predicted nuclease domain (CoiA)</fullName>
    </submittedName>
</protein>
<dbReference type="RefSeq" id="WP_187753773.1">
    <property type="nucleotide sequence ID" value="NZ_CAUZLR010000004.1"/>
</dbReference>